<comment type="caution">
    <text evidence="2">The sequence shown here is derived from an EMBL/GenBank/DDBJ whole genome shotgun (WGS) entry which is preliminary data.</text>
</comment>
<feature type="region of interest" description="Disordered" evidence="1">
    <location>
        <begin position="1"/>
        <end position="25"/>
    </location>
</feature>
<sequence length="81" mass="8895">MGPPGLAGNAPMNHDSHPSMRKSSLIKTTKATKRNGILYPINGISVFSCLKVGVNCHFISTNRDLTDSVCPHVTWRRPHAR</sequence>
<protein>
    <submittedName>
        <fullName evidence="2">Uncharacterized protein</fullName>
    </submittedName>
</protein>
<organism evidence="2 3">
    <name type="scientific">Corchorus capsularis</name>
    <name type="common">Jute</name>
    <dbReference type="NCBI Taxonomy" id="210143"/>
    <lineage>
        <taxon>Eukaryota</taxon>
        <taxon>Viridiplantae</taxon>
        <taxon>Streptophyta</taxon>
        <taxon>Embryophyta</taxon>
        <taxon>Tracheophyta</taxon>
        <taxon>Spermatophyta</taxon>
        <taxon>Magnoliopsida</taxon>
        <taxon>eudicotyledons</taxon>
        <taxon>Gunneridae</taxon>
        <taxon>Pentapetalae</taxon>
        <taxon>rosids</taxon>
        <taxon>malvids</taxon>
        <taxon>Malvales</taxon>
        <taxon>Malvaceae</taxon>
        <taxon>Grewioideae</taxon>
        <taxon>Apeibeae</taxon>
        <taxon>Corchorus</taxon>
    </lineage>
</organism>
<keyword evidence="3" id="KW-1185">Reference proteome</keyword>
<name>A0A1R3GW89_COCAP</name>
<gene>
    <name evidence="2" type="ORF">CCACVL1_22862</name>
</gene>
<evidence type="ECO:0000313" key="2">
    <source>
        <dbReference type="EMBL" id="OMO62374.1"/>
    </source>
</evidence>
<evidence type="ECO:0000313" key="3">
    <source>
        <dbReference type="Proteomes" id="UP000188268"/>
    </source>
</evidence>
<dbReference type="Gramene" id="OMO62374">
    <property type="protein sequence ID" value="OMO62374"/>
    <property type="gene ID" value="CCACVL1_22862"/>
</dbReference>
<proteinExistence type="predicted"/>
<dbReference type="EMBL" id="AWWV01013254">
    <property type="protein sequence ID" value="OMO62374.1"/>
    <property type="molecule type" value="Genomic_DNA"/>
</dbReference>
<reference evidence="2 3" key="1">
    <citation type="submission" date="2013-09" db="EMBL/GenBank/DDBJ databases">
        <title>Corchorus capsularis genome sequencing.</title>
        <authorList>
            <person name="Alam M."/>
            <person name="Haque M.S."/>
            <person name="Islam M.S."/>
            <person name="Emdad E.M."/>
            <person name="Islam M.M."/>
            <person name="Ahmed B."/>
            <person name="Halim A."/>
            <person name="Hossen Q.M.M."/>
            <person name="Hossain M.Z."/>
            <person name="Ahmed R."/>
            <person name="Khan M.M."/>
            <person name="Islam R."/>
            <person name="Rashid M.M."/>
            <person name="Khan S.A."/>
            <person name="Rahman M.S."/>
            <person name="Alam M."/>
        </authorList>
    </citation>
    <scope>NUCLEOTIDE SEQUENCE [LARGE SCALE GENOMIC DNA]</scope>
    <source>
        <strain evidence="3">cv. CVL-1</strain>
        <tissue evidence="2">Whole seedling</tissue>
    </source>
</reference>
<evidence type="ECO:0000256" key="1">
    <source>
        <dbReference type="SAM" id="MobiDB-lite"/>
    </source>
</evidence>
<dbReference type="Proteomes" id="UP000188268">
    <property type="component" value="Unassembled WGS sequence"/>
</dbReference>
<accession>A0A1R3GW89</accession>
<dbReference type="AlphaFoldDB" id="A0A1R3GW89"/>